<dbReference type="OrthoDB" id="5008067at2"/>
<name>A0A4P6ELU5_9MICO</name>
<feature type="transmembrane region" description="Helical" evidence="1">
    <location>
        <begin position="21"/>
        <end position="40"/>
    </location>
</feature>
<gene>
    <name evidence="2" type="ORF">ET475_15225</name>
</gene>
<keyword evidence="1" id="KW-0812">Transmembrane</keyword>
<keyword evidence="1" id="KW-0472">Membrane</keyword>
<reference evidence="2 3" key="1">
    <citation type="submission" date="2019-01" db="EMBL/GenBank/DDBJ databases">
        <title>Genome sequencing of strain DFW100M-13.</title>
        <authorList>
            <person name="Heo J."/>
            <person name="Kim S.-J."/>
            <person name="Kim J.-S."/>
            <person name="Hong S.-B."/>
            <person name="Kwon S.-W."/>
        </authorList>
    </citation>
    <scope>NUCLEOTIDE SEQUENCE [LARGE SCALE GENOMIC DNA]</scope>
    <source>
        <strain evidence="2 3">DFW100M-13</strain>
    </source>
</reference>
<dbReference type="RefSeq" id="WP_129392171.1">
    <property type="nucleotide sequence ID" value="NZ_CP035494.1"/>
</dbReference>
<dbReference type="EMBL" id="CP035494">
    <property type="protein sequence ID" value="QAY61197.1"/>
    <property type="molecule type" value="Genomic_DNA"/>
</dbReference>
<keyword evidence="1" id="KW-1133">Transmembrane helix</keyword>
<dbReference type="Proteomes" id="UP000293995">
    <property type="component" value="Chromosome"/>
</dbReference>
<dbReference type="KEGG" id="mprt:ET475_15225"/>
<evidence type="ECO:0000313" key="3">
    <source>
        <dbReference type="Proteomes" id="UP000293995"/>
    </source>
</evidence>
<protein>
    <submittedName>
        <fullName evidence="2">Uncharacterized protein</fullName>
    </submittedName>
</protein>
<evidence type="ECO:0000256" key="1">
    <source>
        <dbReference type="SAM" id="Phobius"/>
    </source>
</evidence>
<feature type="transmembrane region" description="Helical" evidence="1">
    <location>
        <begin position="79"/>
        <end position="105"/>
    </location>
</feature>
<organism evidence="2 3">
    <name type="scientific">Microbacterium protaetiae</name>
    <dbReference type="NCBI Taxonomy" id="2509458"/>
    <lineage>
        <taxon>Bacteria</taxon>
        <taxon>Bacillati</taxon>
        <taxon>Actinomycetota</taxon>
        <taxon>Actinomycetes</taxon>
        <taxon>Micrococcales</taxon>
        <taxon>Microbacteriaceae</taxon>
        <taxon>Microbacterium</taxon>
    </lineage>
</organism>
<accession>A0A4P6ELU5</accession>
<keyword evidence="3" id="KW-1185">Reference proteome</keyword>
<proteinExistence type="predicted"/>
<evidence type="ECO:0000313" key="2">
    <source>
        <dbReference type="EMBL" id="QAY61197.1"/>
    </source>
</evidence>
<feature type="transmembrane region" description="Helical" evidence="1">
    <location>
        <begin position="111"/>
        <end position="133"/>
    </location>
</feature>
<feature type="transmembrane region" description="Helical" evidence="1">
    <location>
        <begin position="46"/>
        <end position="67"/>
    </location>
</feature>
<dbReference type="AlphaFoldDB" id="A0A4P6ELU5"/>
<sequence length="161" mass="17813">MTRRTEEEPMSFSRSEFLKGALAAWLWFLVIHQALLLVPTGGYGFVALYLTLPWSFGALVIGSPLAFSLGQALRRQRRSWVHIVAFAFFGLIIGVLTTALATWLSGESTQYGWFLFASLTAVSACPAVVLGWWHAARHARKSDSEKATKAADIDAEYEDSL</sequence>